<keyword evidence="2" id="KW-1185">Reference proteome</keyword>
<protein>
    <submittedName>
        <fullName evidence="1">Uncharacterized protein</fullName>
    </submittedName>
</protein>
<organism evidence="1 2">
    <name type="scientific">Bremia lactucae</name>
    <name type="common">Lettuce downy mildew</name>
    <dbReference type="NCBI Taxonomy" id="4779"/>
    <lineage>
        <taxon>Eukaryota</taxon>
        <taxon>Sar</taxon>
        <taxon>Stramenopiles</taxon>
        <taxon>Oomycota</taxon>
        <taxon>Peronosporomycetes</taxon>
        <taxon>Peronosporales</taxon>
        <taxon>Peronosporaceae</taxon>
        <taxon>Bremia</taxon>
    </lineage>
</organism>
<dbReference type="RefSeq" id="XP_067817716.1">
    <property type="nucleotide sequence ID" value="XM_067962605.1"/>
</dbReference>
<name>A0A976FK07_BRELC</name>
<sequence length="60" mass="6626">MYVPMATTPYFRHKSFKRPTCVNSAASEATWSCEDLDADELVRQMVGGINDGGDRTEGGR</sequence>
<dbReference type="GeneID" id="94348276"/>
<comment type="caution">
    <text evidence="1">The sequence shown here is derived from an EMBL/GenBank/DDBJ whole genome shotgun (WGS) entry which is preliminary data.</text>
</comment>
<dbReference type="OrthoDB" id="49185at2759"/>
<dbReference type="EMBL" id="SHOA02000003">
    <property type="protein sequence ID" value="TDH68217.1"/>
    <property type="molecule type" value="Genomic_DNA"/>
</dbReference>
<accession>A0A976FK07</accession>
<dbReference type="Proteomes" id="UP000294530">
    <property type="component" value="Unassembled WGS sequence"/>
</dbReference>
<dbReference type="KEGG" id="blac:94348276"/>
<evidence type="ECO:0000313" key="2">
    <source>
        <dbReference type="Proteomes" id="UP000294530"/>
    </source>
</evidence>
<reference evidence="1 2" key="1">
    <citation type="journal article" date="2021" name="Genome Biol.">
        <title>AFLAP: assembly-free linkage analysis pipeline using k-mers from genome sequencing data.</title>
        <authorList>
            <person name="Fletcher K."/>
            <person name="Zhang L."/>
            <person name="Gil J."/>
            <person name="Han R."/>
            <person name="Cavanaugh K."/>
            <person name="Michelmore R."/>
        </authorList>
    </citation>
    <scope>NUCLEOTIDE SEQUENCE [LARGE SCALE GENOMIC DNA]</scope>
    <source>
        <strain evidence="1 2">SF5</strain>
    </source>
</reference>
<gene>
    <name evidence="1" type="ORF">CCR75_004519</name>
</gene>
<proteinExistence type="predicted"/>
<evidence type="ECO:0000313" key="1">
    <source>
        <dbReference type="EMBL" id="TDH68217.1"/>
    </source>
</evidence>
<dbReference type="AlphaFoldDB" id="A0A976FK07"/>